<organism evidence="2 3">
    <name type="scientific">Vibrio campbellii</name>
    <dbReference type="NCBI Taxonomy" id="680"/>
    <lineage>
        <taxon>Bacteria</taxon>
        <taxon>Pseudomonadati</taxon>
        <taxon>Pseudomonadota</taxon>
        <taxon>Gammaproteobacteria</taxon>
        <taxon>Vibrionales</taxon>
        <taxon>Vibrionaceae</taxon>
        <taxon>Vibrio</taxon>
    </lineage>
</organism>
<accession>A0ABY5ILV8</accession>
<feature type="domain" description="Toxin YqcG C-terminal" evidence="1">
    <location>
        <begin position="11"/>
        <end position="80"/>
    </location>
</feature>
<gene>
    <name evidence="2" type="ORF">HB762_28555</name>
</gene>
<reference evidence="2" key="1">
    <citation type="submission" date="2020-03" db="EMBL/GenBank/DDBJ databases">
        <title>Five strains of Vibrio campbellii isolated from Mariana Trench.</title>
        <authorList>
            <person name="Liang J."/>
            <person name="Zhang X.-H."/>
        </authorList>
    </citation>
    <scope>NUCLEOTIDE SEQUENCE</scope>
    <source>
        <strain evidence="2">LJC013</strain>
        <plasmid evidence="2">unnamed3</plasmid>
    </source>
</reference>
<evidence type="ECO:0000313" key="3">
    <source>
        <dbReference type="Proteomes" id="UP001059912"/>
    </source>
</evidence>
<dbReference type="RefSeq" id="WP_369524878.1">
    <property type="nucleotide sequence ID" value="NZ_CP050466.1"/>
</dbReference>
<sequence length="103" mass="12165">MKRQIEAGARKDKNGQFAHNKHNIIEDWHYGHKRGFENRRILRAADEMGMTQAELNDFANAHPDYYQIEDAKTNLSHANEKPGYNDLREIKRDMKLLLKDRSQ</sequence>
<evidence type="ECO:0000259" key="1">
    <source>
        <dbReference type="Pfam" id="PF14410"/>
    </source>
</evidence>
<keyword evidence="2" id="KW-0614">Plasmid</keyword>
<dbReference type="Proteomes" id="UP001059912">
    <property type="component" value="Plasmid unnamed3"/>
</dbReference>
<evidence type="ECO:0000313" key="2">
    <source>
        <dbReference type="EMBL" id="UTZ35227.1"/>
    </source>
</evidence>
<geneLocation type="plasmid" evidence="2 3">
    <name>unnamed3</name>
</geneLocation>
<protein>
    <submittedName>
        <fullName evidence="2">HNH/endo VII family nuclease</fullName>
    </submittedName>
</protein>
<dbReference type="Pfam" id="PF14410">
    <property type="entry name" value="GH-E"/>
    <property type="match status" value="1"/>
</dbReference>
<keyword evidence="3" id="KW-1185">Reference proteome</keyword>
<name>A0ABY5ILV8_9VIBR</name>
<proteinExistence type="predicted"/>
<dbReference type="InterPro" id="IPR026835">
    <property type="entry name" value="YqcG_C"/>
</dbReference>
<dbReference type="EMBL" id="CP050474">
    <property type="protein sequence ID" value="UTZ35227.1"/>
    <property type="molecule type" value="Genomic_DNA"/>
</dbReference>